<comment type="similarity">
    <text evidence="1">In the C-terminal section; belongs to the class-I pyridoxal-phosphate-dependent aminotransferase family.</text>
</comment>
<dbReference type="PANTHER" id="PTHR46577:SF1">
    <property type="entry name" value="HTH-TYPE TRANSCRIPTIONAL REGULATORY PROTEIN GABR"/>
    <property type="match status" value="1"/>
</dbReference>
<dbReference type="Proteomes" id="UP001259347">
    <property type="component" value="Unassembled WGS sequence"/>
</dbReference>
<keyword evidence="5" id="KW-0804">Transcription</keyword>
<dbReference type="InterPro" id="IPR015422">
    <property type="entry name" value="PyrdxlP-dep_Trfase_small"/>
</dbReference>
<evidence type="ECO:0000256" key="2">
    <source>
        <dbReference type="ARBA" id="ARBA00022898"/>
    </source>
</evidence>
<evidence type="ECO:0000313" key="7">
    <source>
        <dbReference type="EMBL" id="MDR6868592.1"/>
    </source>
</evidence>
<comment type="caution">
    <text evidence="7">The sequence shown here is derived from an EMBL/GenBank/DDBJ whole genome shotgun (WGS) entry which is preliminary data.</text>
</comment>
<keyword evidence="2" id="KW-0663">Pyridoxal phosphate</keyword>
<keyword evidence="4 7" id="KW-0238">DNA-binding</keyword>
<dbReference type="InterPro" id="IPR000524">
    <property type="entry name" value="Tscrpt_reg_HTH_GntR"/>
</dbReference>
<dbReference type="Gene3D" id="3.90.1150.10">
    <property type="entry name" value="Aspartate Aminotransferase, domain 1"/>
    <property type="match status" value="1"/>
</dbReference>
<evidence type="ECO:0000256" key="1">
    <source>
        <dbReference type="ARBA" id="ARBA00005384"/>
    </source>
</evidence>
<dbReference type="GO" id="GO:0003677">
    <property type="term" value="F:DNA binding"/>
    <property type="evidence" value="ECO:0007669"/>
    <property type="project" value="UniProtKB-KW"/>
</dbReference>
<name>A0ABU1SGB5_9MICO</name>
<accession>A0ABU1SGB5</accession>
<dbReference type="InterPro" id="IPR004839">
    <property type="entry name" value="Aminotransferase_I/II_large"/>
</dbReference>
<dbReference type="CDD" id="cd00609">
    <property type="entry name" value="AAT_like"/>
    <property type="match status" value="1"/>
</dbReference>
<proteinExistence type="inferred from homology"/>
<sequence length="472" mass="50393">MDNDSTSHIFEELRAWVEAAPSRAQLPTTRALTAAHGASPVTIQKVLRRLVALGLIESRPGVGAFVLPRGLPRSADLGWQTAALGAAPARIRLSATQRTVADDVIALHSGYPAPALLPEQLVRTALIRAARTPRALAAMPAAGLAELRAWFAADLAEAVPADAPRPSARDVVIVPGSQSALSSVFRAVAGHERAMVIESPSYWGAVLAAEQTGIRLVPIPTTADGPDPRDVERALQESGARAFYAQPTFANPTAALWSAGRRREVLDVIRAHGAFLIEDDWARDLAIDAGLPPIAAFDEDGHVVYIRSLTKSVSPSLRVAAVVARGPVRERILADRAAETMYVSGVLQAAALDVVSQPGWRAHLRSLRTTLRDRRDALLAALREHAPSVRVDTRPLGGLTLWARLPDHVDAEEVARLCELRGLAIAAGGEWFPAEAPAPYVRLSFAGPTPERFDEAARILADVLRETGAVSS</sequence>
<evidence type="ECO:0000256" key="4">
    <source>
        <dbReference type="ARBA" id="ARBA00023125"/>
    </source>
</evidence>
<dbReference type="InterPro" id="IPR015424">
    <property type="entry name" value="PyrdxlP-dep_Trfase"/>
</dbReference>
<dbReference type="PANTHER" id="PTHR46577">
    <property type="entry name" value="HTH-TYPE TRANSCRIPTIONAL REGULATORY PROTEIN GABR"/>
    <property type="match status" value="1"/>
</dbReference>
<protein>
    <submittedName>
        <fullName evidence="7">DNA-binding transcriptional MocR family regulator</fullName>
    </submittedName>
</protein>
<keyword evidence="8" id="KW-1185">Reference proteome</keyword>
<evidence type="ECO:0000256" key="3">
    <source>
        <dbReference type="ARBA" id="ARBA00023015"/>
    </source>
</evidence>
<evidence type="ECO:0000259" key="6">
    <source>
        <dbReference type="SMART" id="SM00345"/>
    </source>
</evidence>
<gene>
    <name evidence="7" type="ORF">J2Y69_003216</name>
</gene>
<dbReference type="SUPFAM" id="SSF53383">
    <property type="entry name" value="PLP-dependent transferases"/>
    <property type="match status" value="1"/>
</dbReference>
<dbReference type="SUPFAM" id="SSF46785">
    <property type="entry name" value="Winged helix' DNA-binding domain"/>
    <property type="match status" value="1"/>
</dbReference>
<dbReference type="RefSeq" id="WP_310022571.1">
    <property type="nucleotide sequence ID" value="NZ_JAVDUM010000016.1"/>
</dbReference>
<dbReference type="InterPro" id="IPR036390">
    <property type="entry name" value="WH_DNA-bd_sf"/>
</dbReference>
<dbReference type="SMART" id="SM00345">
    <property type="entry name" value="HTH_GNTR"/>
    <property type="match status" value="1"/>
</dbReference>
<dbReference type="InterPro" id="IPR015421">
    <property type="entry name" value="PyrdxlP-dep_Trfase_major"/>
</dbReference>
<dbReference type="InterPro" id="IPR036388">
    <property type="entry name" value="WH-like_DNA-bd_sf"/>
</dbReference>
<dbReference type="Pfam" id="PF00155">
    <property type="entry name" value="Aminotran_1_2"/>
    <property type="match status" value="1"/>
</dbReference>
<feature type="domain" description="HTH gntR-type" evidence="6">
    <location>
        <begin position="9"/>
        <end position="66"/>
    </location>
</feature>
<dbReference type="Gene3D" id="1.10.10.10">
    <property type="entry name" value="Winged helix-like DNA-binding domain superfamily/Winged helix DNA-binding domain"/>
    <property type="match status" value="1"/>
</dbReference>
<dbReference type="Pfam" id="PF00392">
    <property type="entry name" value="GntR"/>
    <property type="match status" value="1"/>
</dbReference>
<reference evidence="7 8" key="1">
    <citation type="submission" date="2023-07" db="EMBL/GenBank/DDBJ databases">
        <title>Sorghum-associated microbial communities from plants grown in Nebraska, USA.</title>
        <authorList>
            <person name="Schachtman D."/>
        </authorList>
    </citation>
    <scope>NUCLEOTIDE SEQUENCE [LARGE SCALE GENOMIC DNA]</scope>
    <source>
        <strain evidence="7 8">2980</strain>
    </source>
</reference>
<evidence type="ECO:0000256" key="5">
    <source>
        <dbReference type="ARBA" id="ARBA00023163"/>
    </source>
</evidence>
<organism evidence="7 8">
    <name type="scientific">Microbacterium resistens</name>
    <dbReference type="NCBI Taxonomy" id="156977"/>
    <lineage>
        <taxon>Bacteria</taxon>
        <taxon>Bacillati</taxon>
        <taxon>Actinomycetota</taxon>
        <taxon>Actinomycetes</taxon>
        <taxon>Micrococcales</taxon>
        <taxon>Microbacteriaceae</taxon>
        <taxon>Microbacterium</taxon>
    </lineage>
</organism>
<dbReference type="EMBL" id="JAVDUM010000016">
    <property type="protein sequence ID" value="MDR6868592.1"/>
    <property type="molecule type" value="Genomic_DNA"/>
</dbReference>
<dbReference type="InterPro" id="IPR051446">
    <property type="entry name" value="HTH_trans_reg/aminotransferase"/>
</dbReference>
<keyword evidence="3" id="KW-0805">Transcription regulation</keyword>
<dbReference type="Gene3D" id="3.40.640.10">
    <property type="entry name" value="Type I PLP-dependent aspartate aminotransferase-like (Major domain)"/>
    <property type="match status" value="1"/>
</dbReference>
<evidence type="ECO:0000313" key="8">
    <source>
        <dbReference type="Proteomes" id="UP001259347"/>
    </source>
</evidence>